<accession>A0ABR0JUD6</accession>
<dbReference type="Pfam" id="PF00644">
    <property type="entry name" value="PARP"/>
    <property type="match status" value="1"/>
</dbReference>
<evidence type="ECO:0000256" key="2">
    <source>
        <dbReference type="ARBA" id="ARBA00022676"/>
    </source>
</evidence>
<evidence type="ECO:0000259" key="10">
    <source>
        <dbReference type="PROSITE" id="PS51059"/>
    </source>
</evidence>
<protein>
    <recommendedName>
        <fullName evidence="8">Poly [ADP-ribose] polymerase</fullName>
        <shortName evidence="8">PARP</shortName>
        <ecNumber evidence="8">2.4.2.-</ecNumber>
    </recommendedName>
</protein>
<feature type="domain" description="PARP catalytic" evidence="10">
    <location>
        <begin position="306"/>
        <end position="538"/>
    </location>
</feature>
<keyword evidence="2 8" id="KW-0328">Glycosyltransferase</keyword>
<feature type="compositionally biased region" description="Acidic residues" evidence="9">
    <location>
        <begin position="149"/>
        <end position="160"/>
    </location>
</feature>
<keyword evidence="4" id="KW-0548">Nucleotidyltransferase</keyword>
<feature type="region of interest" description="Disordered" evidence="9">
    <location>
        <begin position="149"/>
        <end position="169"/>
    </location>
</feature>
<comment type="caution">
    <text evidence="13">The sequence shown here is derived from an EMBL/GenBank/DDBJ whole genome shotgun (WGS) entry which is preliminary data.</text>
</comment>
<dbReference type="Pfam" id="PF02877">
    <property type="entry name" value="PARP_reg"/>
    <property type="match status" value="1"/>
</dbReference>
<gene>
    <name evidence="13" type="ORF">LTR24_010292</name>
</gene>
<dbReference type="Gene3D" id="3.90.228.10">
    <property type="match status" value="1"/>
</dbReference>
<proteinExistence type="predicted"/>
<evidence type="ECO:0000259" key="12">
    <source>
        <dbReference type="PROSITE" id="PS51977"/>
    </source>
</evidence>
<dbReference type="PROSITE" id="PS51977">
    <property type="entry name" value="WGR"/>
    <property type="match status" value="1"/>
</dbReference>
<dbReference type="PROSITE" id="PS51059">
    <property type="entry name" value="PARP_CATALYTIC"/>
    <property type="match status" value="1"/>
</dbReference>
<keyword evidence="14" id="KW-1185">Reference proteome</keyword>
<evidence type="ECO:0000256" key="3">
    <source>
        <dbReference type="ARBA" id="ARBA00022679"/>
    </source>
</evidence>
<feature type="region of interest" description="Disordered" evidence="9">
    <location>
        <begin position="1"/>
        <end position="39"/>
    </location>
</feature>
<dbReference type="EMBL" id="JAVRRG010000300">
    <property type="protein sequence ID" value="KAK5073387.1"/>
    <property type="molecule type" value="Genomic_DNA"/>
</dbReference>
<feature type="domain" description="WGR" evidence="12">
    <location>
        <begin position="43"/>
        <end position="140"/>
    </location>
</feature>
<dbReference type="InterPro" id="IPR008893">
    <property type="entry name" value="WGR_domain"/>
</dbReference>
<dbReference type="InterPro" id="IPR012317">
    <property type="entry name" value="Poly(ADP-ribose)pol_cat_dom"/>
</dbReference>
<dbReference type="InterPro" id="IPR036930">
    <property type="entry name" value="WGR_dom_sf"/>
</dbReference>
<dbReference type="Gene3D" id="1.20.142.10">
    <property type="entry name" value="Poly(ADP-ribose) polymerase, regulatory domain"/>
    <property type="match status" value="1"/>
</dbReference>
<dbReference type="Pfam" id="PF05406">
    <property type="entry name" value="WGR"/>
    <property type="match status" value="1"/>
</dbReference>
<sequence>MPATRKRTGATNTTGTKKQKTNTGSKKSQPDIQIDEGFNEDSKVHVHIDGDGTIWDASLNLSNVSGNNNKFYALQVPVDDERKSTYYSHTRWGRVGEEGQVKTLKESSLEDAKQEFEKKFKEKSGLEWANRMDKPKDKKYTYIEKSYEDNAEDEEASDDKEDSKASVKSELDLPTQRLMELIFNENHFNAVLEEIGYNKDKLPLGKLSKTTLKTGFEQLRELASLVKHPSLAKNKYNRDRKEVIEEWTNKYYSTIPHVFGRNRPPMIDNNDAITKEVAMLDTLTDMEVANTIMNATTKSMDGTSVSRLDNHFKDLKLKELTPLDHKSNEYTELQKLLLNTSSDGHGLRYRLQDIFRVERTGEAQRFEKSIKKLKDRQTFLLWHGSRTTNYGGILSQGLRIAPPEAPLNGYAFGKGIYLADCSSKSANYCMSSMSGGVGILLLVEAELSNPLFEIDTGDSNAEEAAKKHNCIATKGVGQEVPSKFKDAGCVHESLKGVQMPDGKLGKNKSHKGGYLQYNEYISYNVEHLKIKYLLKVAM</sequence>
<dbReference type="SUPFAM" id="SSF56399">
    <property type="entry name" value="ADP-ribosylation"/>
    <property type="match status" value="1"/>
</dbReference>
<keyword evidence="3 8" id="KW-0808">Transferase</keyword>
<evidence type="ECO:0000313" key="14">
    <source>
        <dbReference type="Proteomes" id="UP001345013"/>
    </source>
</evidence>
<organism evidence="13 14">
    <name type="scientific">Lithohypha guttulata</name>
    <dbReference type="NCBI Taxonomy" id="1690604"/>
    <lineage>
        <taxon>Eukaryota</taxon>
        <taxon>Fungi</taxon>
        <taxon>Dikarya</taxon>
        <taxon>Ascomycota</taxon>
        <taxon>Pezizomycotina</taxon>
        <taxon>Eurotiomycetes</taxon>
        <taxon>Chaetothyriomycetidae</taxon>
        <taxon>Chaetothyriales</taxon>
        <taxon>Trichomeriaceae</taxon>
        <taxon>Lithohypha</taxon>
    </lineage>
</organism>
<evidence type="ECO:0000256" key="8">
    <source>
        <dbReference type="RuleBase" id="RU362114"/>
    </source>
</evidence>
<evidence type="ECO:0000256" key="1">
    <source>
        <dbReference type="ARBA" id="ARBA00004123"/>
    </source>
</evidence>
<comment type="subcellular location">
    <subcellularLocation>
        <location evidence="1">Nucleus</location>
    </subcellularLocation>
</comment>
<dbReference type="Proteomes" id="UP001345013">
    <property type="component" value="Unassembled WGS sequence"/>
</dbReference>
<dbReference type="EC" id="2.4.2.-" evidence="8"/>
<dbReference type="SUPFAM" id="SSF47587">
    <property type="entry name" value="Domain of poly(ADP-ribose) polymerase"/>
    <property type="match status" value="1"/>
</dbReference>
<dbReference type="PANTHER" id="PTHR10459:SF60">
    <property type="entry name" value="POLY [ADP-RIBOSE] POLYMERASE 2"/>
    <property type="match status" value="1"/>
</dbReference>
<feature type="domain" description="PARP alpha-helical" evidence="11">
    <location>
        <begin position="168"/>
        <end position="294"/>
    </location>
</feature>
<evidence type="ECO:0000256" key="4">
    <source>
        <dbReference type="ARBA" id="ARBA00022695"/>
    </source>
</evidence>
<dbReference type="Gene3D" id="2.20.140.10">
    <property type="entry name" value="WGR domain"/>
    <property type="match status" value="1"/>
</dbReference>
<dbReference type="PROSITE" id="PS51060">
    <property type="entry name" value="PARP_ALPHA_HD"/>
    <property type="match status" value="1"/>
</dbReference>
<evidence type="ECO:0000256" key="9">
    <source>
        <dbReference type="SAM" id="MobiDB-lite"/>
    </source>
</evidence>
<dbReference type="InterPro" id="IPR004102">
    <property type="entry name" value="Poly(ADP-ribose)pol_reg_dom"/>
</dbReference>
<dbReference type="SMART" id="SM00773">
    <property type="entry name" value="WGR"/>
    <property type="match status" value="1"/>
</dbReference>
<keyword evidence="6" id="KW-0539">Nucleus</keyword>
<evidence type="ECO:0000256" key="5">
    <source>
        <dbReference type="ARBA" id="ARBA00023027"/>
    </source>
</evidence>
<feature type="compositionally biased region" description="Low complexity" evidence="9">
    <location>
        <begin position="9"/>
        <end position="27"/>
    </location>
</feature>
<dbReference type="PANTHER" id="PTHR10459">
    <property type="entry name" value="DNA LIGASE"/>
    <property type="match status" value="1"/>
</dbReference>
<evidence type="ECO:0000259" key="11">
    <source>
        <dbReference type="PROSITE" id="PS51060"/>
    </source>
</evidence>
<dbReference type="InterPro" id="IPR036616">
    <property type="entry name" value="Poly(ADP-ribose)pol_reg_dom_sf"/>
</dbReference>
<reference evidence="13 14" key="1">
    <citation type="submission" date="2023-08" db="EMBL/GenBank/DDBJ databases">
        <title>Black Yeasts Isolated from many extreme environments.</title>
        <authorList>
            <person name="Coleine C."/>
            <person name="Stajich J.E."/>
            <person name="Selbmann L."/>
        </authorList>
    </citation>
    <scope>NUCLEOTIDE SEQUENCE [LARGE SCALE GENOMIC DNA]</scope>
    <source>
        <strain evidence="13 14">CCFEE 5885</strain>
    </source>
</reference>
<dbReference type="SUPFAM" id="SSF142921">
    <property type="entry name" value="WGR domain-like"/>
    <property type="match status" value="1"/>
</dbReference>
<name>A0ABR0JUD6_9EURO</name>
<dbReference type="CDD" id="cd01437">
    <property type="entry name" value="parp_like"/>
    <property type="match status" value="1"/>
</dbReference>
<keyword evidence="5 8" id="KW-0520">NAD</keyword>
<comment type="catalytic activity">
    <reaction evidence="7">
        <text>NAD(+) + (ADP-D-ribosyl)n-acceptor = nicotinamide + (ADP-D-ribosyl)n+1-acceptor + H(+).</text>
        <dbReference type="EC" id="2.4.2.30"/>
    </reaction>
</comment>
<dbReference type="CDD" id="cd07997">
    <property type="entry name" value="WGR_PARP"/>
    <property type="match status" value="1"/>
</dbReference>
<dbReference type="InterPro" id="IPR050800">
    <property type="entry name" value="ARTD/PARP"/>
</dbReference>
<evidence type="ECO:0000256" key="6">
    <source>
        <dbReference type="ARBA" id="ARBA00023242"/>
    </source>
</evidence>
<evidence type="ECO:0000256" key="7">
    <source>
        <dbReference type="ARBA" id="ARBA00033987"/>
    </source>
</evidence>
<evidence type="ECO:0000313" key="13">
    <source>
        <dbReference type="EMBL" id="KAK5073387.1"/>
    </source>
</evidence>